<dbReference type="EMBL" id="JAHQCS010000161">
    <property type="protein sequence ID" value="MBU9714023.1"/>
    <property type="molecule type" value="Genomic_DNA"/>
</dbReference>
<dbReference type="PROSITE" id="PS51186">
    <property type="entry name" value="GNAT"/>
    <property type="match status" value="1"/>
</dbReference>
<evidence type="ECO:0000259" key="1">
    <source>
        <dbReference type="PROSITE" id="PS51186"/>
    </source>
</evidence>
<organism evidence="2 3">
    <name type="scientific">Evansella tamaricis</name>
    <dbReference type="NCBI Taxonomy" id="2069301"/>
    <lineage>
        <taxon>Bacteria</taxon>
        <taxon>Bacillati</taxon>
        <taxon>Bacillota</taxon>
        <taxon>Bacilli</taxon>
        <taxon>Bacillales</taxon>
        <taxon>Bacillaceae</taxon>
        <taxon>Evansella</taxon>
    </lineage>
</organism>
<dbReference type="Proteomes" id="UP000784880">
    <property type="component" value="Unassembled WGS sequence"/>
</dbReference>
<name>A0ABS6JNZ2_9BACI</name>
<dbReference type="Pfam" id="PF13302">
    <property type="entry name" value="Acetyltransf_3"/>
    <property type="match status" value="1"/>
</dbReference>
<sequence>MQQMGIGRDIPKIETERFVLRGIKVLDAPELFKFMSDKETMKYITPNPVKQVEAMEEFIEESMENFQQEKEIPWVIETKEMNQVIGMFRLHKLNLWHRKAEMGVVIRKEFQKRGVMTEVFRTIVPYGFEELGLNRIVGDIFAGNTGSKKLLLKFGFVQEGVLRQTDFDGKVFHDTIVFSMLRSEFALKKQLFM</sequence>
<dbReference type="InterPro" id="IPR051531">
    <property type="entry name" value="N-acetyltransferase"/>
</dbReference>
<dbReference type="RefSeq" id="WP_217068310.1">
    <property type="nucleotide sequence ID" value="NZ_JAHQCS010000161.1"/>
</dbReference>
<evidence type="ECO:0000313" key="3">
    <source>
        <dbReference type="Proteomes" id="UP000784880"/>
    </source>
</evidence>
<reference evidence="2 3" key="1">
    <citation type="submission" date="2021-06" db="EMBL/GenBank/DDBJ databases">
        <title>Bacillus sp. RD4P76, an endophyte from a halophyte.</title>
        <authorList>
            <person name="Sun J.-Q."/>
        </authorList>
    </citation>
    <scope>NUCLEOTIDE SEQUENCE [LARGE SCALE GENOMIC DNA]</scope>
    <source>
        <strain evidence="2 3">CGMCC 1.15917</strain>
    </source>
</reference>
<dbReference type="PANTHER" id="PTHR43792">
    <property type="entry name" value="GNAT FAMILY, PUTATIVE (AFU_ORTHOLOGUE AFUA_3G00765)-RELATED-RELATED"/>
    <property type="match status" value="1"/>
</dbReference>
<feature type="domain" description="N-acetyltransferase" evidence="1">
    <location>
        <begin position="23"/>
        <end position="183"/>
    </location>
</feature>
<comment type="caution">
    <text evidence="2">The sequence shown here is derived from an EMBL/GenBank/DDBJ whole genome shotgun (WGS) entry which is preliminary data.</text>
</comment>
<protein>
    <submittedName>
        <fullName evidence="2">GNAT family N-acetyltransferase</fullName>
    </submittedName>
</protein>
<dbReference type="InterPro" id="IPR000182">
    <property type="entry name" value="GNAT_dom"/>
</dbReference>
<accession>A0ABS6JNZ2</accession>
<gene>
    <name evidence="2" type="ORF">KS419_20010</name>
</gene>
<dbReference type="PANTHER" id="PTHR43792:SF9">
    <property type="entry name" value="RIBOSOMAL-PROTEIN-ALANINE ACETYLTRANSFERASE"/>
    <property type="match status" value="1"/>
</dbReference>
<keyword evidence="3" id="KW-1185">Reference proteome</keyword>
<evidence type="ECO:0000313" key="2">
    <source>
        <dbReference type="EMBL" id="MBU9714023.1"/>
    </source>
</evidence>
<proteinExistence type="predicted"/>